<dbReference type="EMBL" id="RRYP01004533">
    <property type="protein sequence ID" value="TNV82791.1"/>
    <property type="molecule type" value="Genomic_DNA"/>
</dbReference>
<evidence type="ECO:0000313" key="1">
    <source>
        <dbReference type="EMBL" id="TNV82791.1"/>
    </source>
</evidence>
<proteinExistence type="predicted"/>
<organism evidence="1 2">
    <name type="scientific">Halteria grandinella</name>
    <dbReference type="NCBI Taxonomy" id="5974"/>
    <lineage>
        <taxon>Eukaryota</taxon>
        <taxon>Sar</taxon>
        <taxon>Alveolata</taxon>
        <taxon>Ciliophora</taxon>
        <taxon>Intramacronucleata</taxon>
        <taxon>Spirotrichea</taxon>
        <taxon>Stichotrichia</taxon>
        <taxon>Sporadotrichida</taxon>
        <taxon>Halteriidae</taxon>
        <taxon>Halteria</taxon>
    </lineage>
</organism>
<dbReference type="Proteomes" id="UP000785679">
    <property type="component" value="Unassembled WGS sequence"/>
</dbReference>
<comment type="caution">
    <text evidence="1">The sequence shown here is derived from an EMBL/GenBank/DDBJ whole genome shotgun (WGS) entry which is preliminary data.</text>
</comment>
<gene>
    <name evidence="1" type="ORF">FGO68_gene340</name>
</gene>
<protein>
    <submittedName>
        <fullName evidence="1">Uncharacterized protein</fullName>
    </submittedName>
</protein>
<reference evidence="1" key="1">
    <citation type="submission" date="2019-06" db="EMBL/GenBank/DDBJ databases">
        <authorList>
            <person name="Zheng W."/>
        </authorList>
    </citation>
    <scope>NUCLEOTIDE SEQUENCE</scope>
    <source>
        <strain evidence="1">QDHG01</strain>
    </source>
</reference>
<evidence type="ECO:0000313" key="2">
    <source>
        <dbReference type="Proteomes" id="UP000785679"/>
    </source>
</evidence>
<dbReference type="AlphaFoldDB" id="A0A8J8T5Z8"/>
<accession>A0A8J8T5Z8</accession>
<name>A0A8J8T5Z8_HALGN</name>
<sequence length="91" mass="9986">MDCQSSATSLCHRSSTQSLLSESVSRVIDLLHKRINVELTIGRVQVLVWKAKLHLGKRGLGFSLDRIYIAVVKGVLEVIGWGVEGLNKVDG</sequence>
<keyword evidence="2" id="KW-1185">Reference proteome</keyword>